<name>A0A409WE29_PSICY</name>
<proteinExistence type="predicted"/>
<keyword evidence="3" id="KW-1185">Reference proteome</keyword>
<protein>
    <submittedName>
        <fullName evidence="2">Uncharacterized protein</fullName>
    </submittedName>
</protein>
<gene>
    <name evidence="2" type="ORF">CVT25_000223</name>
</gene>
<accession>A0A409WE29</accession>
<evidence type="ECO:0000313" key="2">
    <source>
        <dbReference type="EMBL" id="PPQ76764.1"/>
    </source>
</evidence>
<dbReference type="EMBL" id="NHYD01003472">
    <property type="protein sequence ID" value="PPQ76764.1"/>
    <property type="molecule type" value="Genomic_DNA"/>
</dbReference>
<reference evidence="2 3" key="1">
    <citation type="journal article" date="2018" name="Evol. Lett.">
        <title>Horizontal gene cluster transfer increased hallucinogenic mushroom diversity.</title>
        <authorList>
            <person name="Reynolds H.T."/>
            <person name="Vijayakumar V."/>
            <person name="Gluck-Thaler E."/>
            <person name="Korotkin H.B."/>
            <person name="Matheny P.B."/>
            <person name="Slot J.C."/>
        </authorList>
    </citation>
    <scope>NUCLEOTIDE SEQUENCE [LARGE SCALE GENOMIC DNA]</scope>
    <source>
        <strain evidence="2 3">2631</strain>
    </source>
</reference>
<evidence type="ECO:0000313" key="3">
    <source>
        <dbReference type="Proteomes" id="UP000283269"/>
    </source>
</evidence>
<dbReference type="Proteomes" id="UP000283269">
    <property type="component" value="Unassembled WGS sequence"/>
</dbReference>
<comment type="caution">
    <text evidence="2">The sequence shown here is derived from an EMBL/GenBank/DDBJ whole genome shotgun (WGS) entry which is preliminary data.</text>
</comment>
<feature type="region of interest" description="Disordered" evidence="1">
    <location>
        <begin position="38"/>
        <end position="73"/>
    </location>
</feature>
<dbReference type="AlphaFoldDB" id="A0A409WE29"/>
<sequence length="158" mass="17288">MPDKRLPLISGHLNALRFTKNIPKRGYDQARIRLPAGAGNAAVPGTDKEAAERPPTMAGVGVSDQPIQISDPGPSIRILKTSKVDDWRASAGKSSGKAVVVDIDLRLKIRRQILRHGCDLTSGRGCVRKWVSCSRSRFVVDIVPIMSLRQYLVQSTFS</sequence>
<dbReference type="InParanoid" id="A0A409WE29"/>
<organism evidence="2 3">
    <name type="scientific">Psilocybe cyanescens</name>
    <dbReference type="NCBI Taxonomy" id="93625"/>
    <lineage>
        <taxon>Eukaryota</taxon>
        <taxon>Fungi</taxon>
        <taxon>Dikarya</taxon>
        <taxon>Basidiomycota</taxon>
        <taxon>Agaricomycotina</taxon>
        <taxon>Agaricomycetes</taxon>
        <taxon>Agaricomycetidae</taxon>
        <taxon>Agaricales</taxon>
        <taxon>Agaricineae</taxon>
        <taxon>Strophariaceae</taxon>
        <taxon>Psilocybe</taxon>
    </lineage>
</organism>
<evidence type="ECO:0000256" key="1">
    <source>
        <dbReference type="SAM" id="MobiDB-lite"/>
    </source>
</evidence>